<protein>
    <submittedName>
        <fullName evidence="10">MFS general substrate transporter</fullName>
    </submittedName>
</protein>
<feature type="transmembrane region" description="Helical" evidence="8">
    <location>
        <begin position="263"/>
        <end position="287"/>
    </location>
</feature>
<feature type="transmembrane region" description="Helical" evidence="8">
    <location>
        <begin position="129"/>
        <end position="153"/>
    </location>
</feature>
<keyword evidence="6" id="KW-0325">Glycoprotein</keyword>
<dbReference type="Gene3D" id="1.20.1250.20">
    <property type="entry name" value="MFS general substrate transporter like domains"/>
    <property type="match status" value="1"/>
</dbReference>
<feature type="transmembrane region" description="Helical" evidence="8">
    <location>
        <begin position="393"/>
        <end position="412"/>
    </location>
</feature>
<dbReference type="GO" id="GO:0015137">
    <property type="term" value="F:citrate transmembrane transporter activity"/>
    <property type="evidence" value="ECO:0007669"/>
    <property type="project" value="UniProtKB-ARBA"/>
</dbReference>
<feature type="transmembrane region" description="Helical" evidence="8">
    <location>
        <begin position="165"/>
        <end position="184"/>
    </location>
</feature>
<dbReference type="PANTHER" id="PTHR23502">
    <property type="entry name" value="MAJOR FACILITATOR SUPERFAMILY"/>
    <property type="match status" value="1"/>
</dbReference>
<feature type="region of interest" description="Disordered" evidence="7">
    <location>
        <begin position="1"/>
        <end position="20"/>
    </location>
</feature>
<dbReference type="InterPro" id="IPR011701">
    <property type="entry name" value="MFS"/>
</dbReference>
<dbReference type="EMBL" id="JANVFO010000020">
    <property type="protein sequence ID" value="KAJ3733048.1"/>
    <property type="molecule type" value="Genomic_DNA"/>
</dbReference>
<dbReference type="InterPro" id="IPR001958">
    <property type="entry name" value="Tet-R_TetA/multi-R_MdtG-like"/>
</dbReference>
<sequence length="503" mass="54866">MSESKLEERTPTSPIANTDIKQPTERPYSVYTSKEKWFIATLVSFAGIFSPLTANIYFPAIPTIAAAFHKSTELINLTVTMYMLLQGLSPMFFGSFADFHGRRPVFVLCLFVLCLSCVGLALVPTRAYWLLMVLRCLQATGSASTIALGAGVIGDIAVPAERGGFFGFYSLGPMLGPALGPVIGGALSDGLGWRSIFWFLCIATGIACIVMLLFLPETLRQIVGDGSIVPSPIYRPWIHIIRRQSDVATDYYKPPKRKFRNPLLLFKNLDIVMLLLFNGIVYSVFYAVTASISSLFAEIYPFLNDTTIGICYLAIGLGTAVGSAGTGKVLDWDFQRAKKAYVQTHGSESMKTASGDLRDDFPIEKARLLSMSYATIILAATGMGYGWCLQKKVHIAAPLILQFIIGALSMSVMNPTQTLILDLVPGQGSSVTACNNIVRCLLGAVAVSVIDIILNNLRPGFTYVLLNGIIIISIPLIYFVIKLGPRFRKKRREAAAKTVVAYS</sequence>
<dbReference type="AlphaFoldDB" id="A0AA38JKP2"/>
<evidence type="ECO:0000256" key="5">
    <source>
        <dbReference type="ARBA" id="ARBA00023136"/>
    </source>
</evidence>
<dbReference type="FunFam" id="1.20.1720.10:FF:000009">
    <property type="entry name" value="MFS multidrug transporter"/>
    <property type="match status" value="1"/>
</dbReference>
<evidence type="ECO:0000256" key="4">
    <source>
        <dbReference type="ARBA" id="ARBA00022989"/>
    </source>
</evidence>
<feature type="transmembrane region" description="Helical" evidence="8">
    <location>
        <begin position="74"/>
        <end position="93"/>
    </location>
</feature>
<dbReference type="PROSITE" id="PS50850">
    <property type="entry name" value="MFS"/>
    <property type="match status" value="1"/>
</dbReference>
<dbReference type="Proteomes" id="UP001176059">
    <property type="component" value="Unassembled WGS sequence"/>
</dbReference>
<keyword evidence="3 8" id="KW-0812">Transmembrane</keyword>
<feature type="compositionally biased region" description="Basic and acidic residues" evidence="7">
    <location>
        <begin position="1"/>
        <end position="10"/>
    </location>
</feature>
<name>A0AA38JKP2_9AGAR</name>
<gene>
    <name evidence="10" type="ORF">DFJ43DRAFT_1131594</name>
</gene>
<dbReference type="SUPFAM" id="SSF103473">
    <property type="entry name" value="MFS general substrate transporter"/>
    <property type="match status" value="1"/>
</dbReference>
<evidence type="ECO:0000256" key="6">
    <source>
        <dbReference type="ARBA" id="ARBA00023180"/>
    </source>
</evidence>
<feature type="transmembrane region" description="Helical" evidence="8">
    <location>
        <begin position="105"/>
        <end position="123"/>
    </location>
</feature>
<dbReference type="FunFam" id="1.20.1250.20:FF:000172">
    <property type="entry name" value="MFS multidrug resistance transporter"/>
    <property type="match status" value="1"/>
</dbReference>
<keyword evidence="4 8" id="KW-1133">Transmembrane helix</keyword>
<feature type="transmembrane region" description="Helical" evidence="8">
    <location>
        <begin position="307"/>
        <end position="330"/>
    </location>
</feature>
<evidence type="ECO:0000313" key="10">
    <source>
        <dbReference type="EMBL" id="KAJ3733048.1"/>
    </source>
</evidence>
<dbReference type="InterPro" id="IPR020846">
    <property type="entry name" value="MFS_dom"/>
</dbReference>
<evidence type="ECO:0000256" key="1">
    <source>
        <dbReference type="ARBA" id="ARBA00004141"/>
    </source>
</evidence>
<evidence type="ECO:0000313" key="11">
    <source>
        <dbReference type="Proteomes" id="UP001176059"/>
    </source>
</evidence>
<comment type="caution">
    <text evidence="10">The sequence shown here is derived from an EMBL/GenBank/DDBJ whole genome shotgun (WGS) entry which is preliminary data.</text>
</comment>
<feature type="transmembrane region" description="Helical" evidence="8">
    <location>
        <begin position="196"/>
        <end position="215"/>
    </location>
</feature>
<dbReference type="PRINTS" id="PR01035">
    <property type="entry name" value="TCRTETA"/>
</dbReference>
<dbReference type="GO" id="GO:0140115">
    <property type="term" value="P:export across plasma membrane"/>
    <property type="evidence" value="ECO:0007669"/>
    <property type="project" value="UniProtKB-ARBA"/>
</dbReference>
<reference evidence="10" key="1">
    <citation type="submission" date="2022-08" db="EMBL/GenBank/DDBJ databases">
        <authorList>
            <consortium name="DOE Joint Genome Institute"/>
            <person name="Min B."/>
            <person name="Sierra-Patev S."/>
            <person name="Naranjo-Ortiz M."/>
            <person name="Looney B."/>
            <person name="Konkel Z."/>
            <person name="Slot J.C."/>
            <person name="Sakamoto Y."/>
            <person name="Steenwyk J.L."/>
            <person name="Rokas A."/>
            <person name="Carro J."/>
            <person name="Camarero S."/>
            <person name="Ferreira P."/>
            <person name="Molpeceres G."/>
            <person name="Ruiz-duenas F.J."/>
            <person name="Serrano A."/>
            <person name="Henrissat B."/>
            <person name="Drula E."/>
            <person name="Hughes K.W."/>
            <person name="Mata J.L."/>
            <person name="Ishikawa N.K."/>
            <person name="Vargas-Isla R."/>
            <person name="Ushijima S."/>
            <person name="Smith C.A."/>
            <person name="Ahrendt S."/>
            <person name="Andreopoulos W."/>
            <person name="He G."/>
            <person name="LaButti K."/>
            <person name="Lipzen A."/>
            <person name="Ng V."/>
            <person name="Riley R."/>
            <person name="Sandor L."/>
            <person name="Barry K."/>
            <person name="Martinez A.T."/>
            <person name="Xiao Y."/>
            <person name="Gibbons J.G."/>
            <person name="Terashima K."/>
            <person name="Hibbett D.S."/>
            <person name="Grigoriev I.V."/>
        </authorList>
    </citation>
    <scope>NUCLEOTIDE SEQUENCE</scope>
    <source>
        <strain evidence="10">ET3784</strain>
    </source>
</reference>
<feature type="transmembrane region" description="Helical" evidence="8">
    <location>
        <begin position="368"/>
        <end position="387"/>
    </location>
</feature>
<dbReference type="GO" id="GO:0005886">
    <property type="term" value="C:plasma membrane"/>
    <property type="evidence" value="ECO:0007669"/>
    <property type="project" value="TreeGrafter"/>
</dbReference>
<evidence type="ECO:0000259" key="9">
    <source>
        <dbReference type="PROSITE" id="PS50850"/>
    </source>
</evidence>
<keyword evidence="5 8" id="KW-0472">Membrane</keyword>
<feature type="transmembrane region" description="Helical" evidence="8">
    <location>
        <begin position="37"/>
        <end position="58"/>
    </location>
</feature>
<feature type="transmembrane region" description="Helical" evidence="8">
    <location>
        <begin position="433"/>
        <end position="454"/>
    </location>
</feature>
<evidence type="ECO:0000256" key="3">
    <source>
        <dbReference type="ARBA" id="ARBA00022692"/>
    </source>
</evidence>
<proteinExistence type="predicted"/>
<evidence type="ECO:0000256" key="7">
    <source>
        <dbReference type="SAM" id="MobiDB-lite"/>
    </source>
</evidence>
<dbReference type="InterPro" id="IPR036259">
    <property type="entry name" value="MFS_trans_sf"/>
</dbReference>
<feature type="domain" description="Major facilitator superfamily (MFS) profile" evidence="9">
    <location>
        <begin position="39"/>
        <end position="485"/>
    </location>
</feature>
<reference evidence="10" key="2">
    <citation type="journal article" date="2023" name="Proc. Natl. Acad. Sci. U.S.A.">
        <title>A global phylogenomic analysis of the shiitake genus Lentinula.</title>
        <authorList>
            <person name="Sierra-Patev S."/>
            <person name="Min B."/>
            <person name="Naranjo-Ortiz M."/>
            <person name="Looney B."/>
            <person name="Konkel Z."/>
            <person name="Slot J.C."/>
            <person name="Sakamoto Y."/>
            <person name="Steenwyk J.L."/>
            <person name="Rokas A."/>
            <person name="Carro J."/>
            <person name="Camarero S."/>
            <person name="Ferreira P."/>
            <person name="Molpeceres G."/>
            <person name="Ruiz-Duenas F.J."/>
            <person name="Serrano A."/>
            <person name="Henrissat B."/>
            <person name="Drula E."/>
            <person name="Hughes K.W."/>
            <person name="Mata J.L."/>
            <person name="Ishikawa N.K."/>
            <person name="Vargas-Isla R."/>
            <person name="Ushijima S."/>
            <person name="Smith C.A."/>
            <person name="Donoghue J."/>
            <person name="Ahrendt S."/>
            <person name="Andreopoulos W."/>
            <person name="He G."/>
            <person name="LaButti K."/>
            <person name="Lipzen A."/>
            <person name="Ng V."/>
            <person name="Riley R."/>
            <person name="Sandor L."/>
            <person name="Barry K."/>
            <person name="Martinez A.T."/>
            <person name="Xiao Y."/>
            <person name="Gibbons J.G."/>
            <person name="Terashima K."/>
            <person name="Grigoriev I.V."/>
            <person name="Hibbett D."/>
        </authorList>
    </citation>
    <scope>NUCLEOTIDE SEQUENCE</scope>
    <source>
        <strain evidence="10">ET3784</strain>
    </source>
</reference>
<evidence type="ECO:0000256" key="8">
    <source>
        <dbReference type="SAM" id="Phobius"/>
    </source>
</evidence>
<evidence type="ECO:0000256" key="2">
    <source>
        <dbReference type="ARBA" id="ARBA00022448"/>
    </source>
</evidence>
<keyword evidence="11" id="KW-1185">Reference proteome</keyword>
<feature type="transmembrane region" description="Helical" evidence="8">
    <location>
        <begin position="460"/>
        <end position="481"/>
    </location>
</feature>
<dbReference type="PANTHER" id="PTHR23502:SF51">
    <property type="entry name" value="QUINIDINE RESISTANCE PROTEIN 1-RELATED"/>
    <property type="match status" value="1"/>
</dbReference>
<accession>A0AA38JKP2</accession>
<keyword evidence="2" id="KW-0813">Transport</keyword>
<dbReference type="CDD" id="cd17323">
    <property type="entry name" value="MFS_Tpo1_MDR_like"/>
    <property type="match status" value="1"/>
</dbReference>
<organism evidence="10 11">
    <name type="scientific">Lentinula guzmanii</name>
    <dbReference type="NCBI Taxonomy" id="2804957"/>
    <lineage>
        <taxon>Eukaryota</taxon>
        <taxon>Fungi</taxon>
        <taxon>Dikarya</taxon>
        <taxon>Basidiomycota</taxon>
        <taxon>Agaricomycotina</taxon>
        <taxon>Agaricomycetes</taxon>
        <taxon>Agaricomycetidae</taxon>
        <taxon>Agaricales</taxon>
        <taxon>Marasmiineae</taxon>
        <taxon>Omphalotaceae</taxon>
        <taxon>Lentinula</taxon>
    </lineage>
</organism>
<comment type="subcellular location">
    <subcellularLocation>
        <location evidence="1">Membrane</location>
        <topology evidence="1">Multi-pass membrane protein</topology>
    </subcellularLocation>
</comment>
<feature type="compositionally biased region" description="Polar residues" evidence="7">
    <location>
        <begin position="11"/>
        <end position="20"/>
    </location>
</feature>
<dbReference type="Pfam" id="PF07690">
    <property type="entry name" value="MFS_1"/>
    <property type="match status" value="1"/>
</dbReference>